<proteinExistence type="predicted"/>
<gene>
    <name evidence="1" type="ORF">VKT23_008704</name>
</gene>
<keyword evidence="2" id="KW-1185">Reference proteome</keyword>
<evidence type="ECO:0000313" key="1">
    <source>
        <dbReference type="EMBL" id="KAK7461530.1"/>
    </source>
</evidence>
<evidence type="ECO:0000313" key="2">
    <source>
        <dbReference type="Proteomes" id="UP001498398"/>
    </source>
</evidence>
<reference evidence="1 2" key="1">
    <citation type="submission" date="2024-01" db="EMBL/GenBank/DDBJ databases">
        <title>A draft genome for the cacao thread blight pathogen Marasmiellus scandens.</title>
        <authorList>
            <person name="Baruah I.K."/>
            <person name="Leung J."/>
            <person name="Bukari Y."/>
            <person name="Amoako-Attah I."/>
            <person name="Meinhardt L.W."/>
            <person name="Bailey B.A."/>
            <person name="Cohen S.P."/>
        </authorList>
    </citation>
    <scope>NUCLEOTIDE SEQUENCE [LARGE SCALE GENOMIC DNA]</scope>
    <source>
        <strain evidence="1 2">GH-19</strain>
    </source>
</reference>
<dbReference type="EMBL" id="JBANRG010000013">
    <property type="protein sequence ID" value="KAK7461530.1"/>
    <property type="molecule type" value="Genomic_DNA"/>
</dbReference>
<dbReference type="Proteomes" id="UP001498398">
    <property type="component" value="Unassembled WGS sequence"/>
</dbReference>
<comment type="caution">
    <text evidence="1">The sequence shown here is derived from an EMBL/GenBank/DDBJ whole genome shotgun (WGS) entry which is preliminary data.</text>
</comment>
<name>A0ABR1JLV1_9AGAR</name>
<accession>A0ABR1JLV1</accession>
<sequence length="58" mass="6257">MSQPESEISSVNPTYLLTVDAGPHSFVRLMVCDKKLLGVCGETVGERQAVDYQDDAGV</sequence>
<organism evidence="1 2">
    <name type="scientific">Marasmiellus scandens</name>
    <dbReference type="NCBI Taxonomy" id="2682957"/>
    <lineage>
        <taxon>Eukaryota</taxon>
        <taxon>Fungi</taxon>
        <taxon>Dikarya</taxon>
        <taxon>Basidiomycota</taxon>
        <taxon>Agaricomycotina</taxon>
        <taxon>Agaricomycetes</taxon>
        <taxon>Agaricomycetidae</taxon>
        <taxon>Agaricales</taxon>
        <taxon>Marasmiineae</taxon>
        <taxon>Omphalotaceae</taxon>
        <taxon>Marasmiellus</taxon>
    </lineage>
</organism>
<protein>
    <submittedName>
        <fullName evidence="1">Uncharacterized protein</fullName>
    </submittedName>
</protein>